<evidence type="ECO:0000313" key="2">
    <source>
        <dbReference type="EMBL" id="CUI16766.1"/>
    </source>
</evidence>
<evidence type="ECO:0000313" key="3">
    <source>
        <dbReference type="Proteomes" id="UP000069902"/>
    </source>
</evidence>
<dbReference type="PANTHER" id="PTHR41373">
    <property type="entry name" value="DUF2156 DOMAIN-CONTAINING PROTEIN"/>
    <property type="match status" value="1"/>
</dbReference>
<name>A0A0U5JBG7_9BACT</name>
<dbReference type="AlphaFoldDB" id="A0A0U5JBG7"/>
<feature type="domain" description="Phosphatidylglycerol lysyltransferase C-terminal" evidence="1">
    <location>
        <begin position="24"/>
        <end position="279"/>
    </location>
</feature>
<evidence type="ECO:0000259" key="1">
    <source>
        <dbReference type="Pfam" id="PF09924"/>
    </source>
</evidence>
<protein>
    <recommendedName>
        <fullName evidence="1">Phosphatidylglycerol lysyltransferase C-terminal domain-containing protein</fullName>
    </recommendedName>
</protein>
<proteinExistence type="predicted"/>
<keyword evidence="3" id="KW-1185">Reference proteome</keyword>
<dbReference type="KEGG" id="pnl:PNK_1149"/>
<dbReference type="PANTHER" id="PTHR41373:SF1">
    <property type="entry name" value="PHOSPHATIDYLGLYCEROL LYSYLTRANSFERASE C-TERMINAL DOMAIN-CONTAINING PROTEIN"/>
    <property type="match status" value="1"/>
</dbReference>
<accession>A0A0U5JBG7</accession>
<dbReference type="STRING" id="389348.PNK_1149"/>
<dbReference type="EMBL" id="LN879502">
    <property type="protein sequence ID" value="CUI16766.1"/>
    <property type="molecule type" value="Genomic_DNA"/>
</dbReference>
<dbReference type="PIRSF" id="PIRSF018688">
    <property type="entry name" value="UCP018688"/>
    <property type="match status" value="1"/>
</dbReference>
<dbReference type="PATRIC" id="fig|389348.3.peg.1267"/>
<dbReference type="InParanoid" id="A0A0U5JBG7"/>
<sequence length="288" mass="34039">MKIMQKERLSLSHQKLLETRFKALNLDLSEYSFANLYLFRHLHQYELIFADELYIQGLNREGSSFIMLTSRPQQAKLPQLLSLLNSNSFLFPIPDQWLELFGPYLNQVSFKEDDSDYLFQTSKLAQFQGRHLSKKRNLVKQLFSNHLVEVYPLQEKKEEALMILNEWQEEQLRPAAETDYLSCKEAIELHQILSLEGRIFYIDGYPSGLTIGERLNDRCFVIHFAKAHKRLNGLYQYLYQEQAQFLGSHYDWINLEQDLGSPALRQAKHSYLPDRMLHKMRVYLKNPG</sequence>
<dbReference type="Proteomes" id="UP000069902">
    <property type="component" value="Chromosome cPNK"/>
</dbReference>
<dbReference type="Gene3D" id="3.40.630.30">
    <property type="match status" value="1"/>
</dbReference>
<reference evidence="3" key="1">
    <citation type="submission" date="2015-09" db="EMBL/GenBank/DDBJ databases">
        <authorList>
            <person name="Bertelli C."/>
        </authorList>
    </citation>
    <scope>NUCLEOTIDE SEQUENCE [LARGE SCALE GENOMIC DNA]</scope>
    <source>
        <strain evidence="3">KNic</strain>
    </source>
</reference>
<dbReference type="InterPro" id="IPR024320">
    <property type="entry name" value="LPG_synthase_C"/>
</dbReference>
<organism evidence="2 3">
    <name type="scientific">Candidatus Protochlamydia naegleriophila</name>
    <dbReference type="NCBI Taxonomy" id="389348"/>
    <lineage>
        <taxon>Bacteria</taxon>
        <taxon>Pseudomonadati</taxon>
        <taxon>Chlamydiota</taxon>
        <taxon>Chlamydiia</taxon>
        <taxon>Parachlamydiales</taxon>
        <taxon>Parachlamydiaceae</taxon>
        <taxon>Candidatus Protochlamydia</taxon>
    </lineage>
</organism>
<gene>
    <name evidence="2" type="ORF">PNK_1149</name>
</gene>
<dbReference type="SUPFAM" id="SSF55729">
    <property type="entry name" value="Acyl-CoA N-acyltransferases (Nat)"/>
    <property type="match status" value="2"/>
</dbReference>
<dbReference type="InterPro" id="IPR016181">
    <property type="entry name" value="Acyl_CoA_acyltransferase"/>
</dbReference>
<dbReference type="Pfam" id="PF09924">
    <property type="entry name" value="LPG_synthase_C"/>
    <property type="match status" value="1"/>
</dbReference>
<dbReference type="InterPro" id="IPR016732">
    <property type="entry name" value="UCP018688"/>
</dbReference>